<comment type="caution">
    <text evidence="7">The sequence shown here is derived from an EMBL/GenBank/DDBJ whole genome shotgun (WGS) entry which is preliminary data.</text>
</comment>
<dbReference type="InterPro" id="IPR000210">
    <property type="entry name" value="BTB/POZ_dom"/>
</dbReference>
<dbReference type="OrthoDB" id="624345at2759"/>
<feature type="compositionally biased region" description="Polar residues" evidence="4">
    <location>
        <begin position="602"/>
        <end position="620"/>
    </location>
</feature>
<dbReference type="Gramene" id="OMO72488">
    <property type="protein sequence ID" value="OMO72488"/>
    <property type="gene ID" value="CCACVL1_17761"/>
</dbReference>
<name>A0A1R3HQ64_COCAP</name>
<protein>
    <submittedName>
        <fullName evidence="7">BTB/POZ-like protein</fullName>
    </submittedName>
</protein>
<evidence type="ECO:0000259" key="6">
    <source>
        <dbReference type="PROSITE" id="PS51649"/>
    </source>
</evidence>
<feature type="region of interest" description="Disordered" evidence="4">
    <location>
        <begin position="592"/>
        <end position="633"/>
    </location>
</feature>
<proteinExistence type="inferred from homology"/>
<dbReference type="UniPathway" id="UPA00143"/>
<evidence type="ECO:0000256" key="2">
    <source>
        <dbReference type="ARBA" id="ARBA00022786"/>
    </source>
</evidence>
<dbReference type="Pfam" id="PF03000">
    <property type="entry name" value="NPH3"/>
    <property type="match status" value="1"/>
</dbReference>
<keyword evidence="8" id="KW-1185">Reference proteome</keyword>
<dbReference type="SMART" id="SM00225">
    <property type="entry name" value="BTB"/>
    <property type="match status" value="1"/>
</dbReference>
<dbReference type="GO" id="GO:0016567">
    <property type="term" value="P:protein ubiquitination"/>
    <property type="evidence" value="ECO:0007669"/>
    <property type="project" value="UniProtKB-UniPathway"/>
</dbReference>
<feature type="domain" description="NPH3" evidence="6">
    <location>
        <begin position="212"/>
        <end position="502"/>
    </location>
</feature>
<evidence type="ECO:0000313" key="8">
    <source>
        <dbReference type="Proteomes" id="UP000188268"/>
    </source>
</evidence>
<evidence type="ECO:0000313" key="7">
    <source>
        <dbReference type="EMBL" id="OMO72488.1"/>
    </source>
</evidence>
<dbReference type="AlphaFoldDB" id="A0A1R3HQ64"/>
<gene>
    <name evidence="7" type="ORF">CCACVL1_17761</name>
</gene>
<dbReference type="InterPro" id="IPR027356">
    <property type="entry name" value="NPH3_dom"/>
</dbReference>
<feature type="domain" description="BTB" evidence="5">
    <location>
        <begin position="28"/>
        <end position="99"/>
    </location>
</feature>
<dbReference type="Gene3D" id="3.30.710.10">
    <property type="entry name" value="Potassium Channel Kv1.1, Chain A"/>
    <property type="match status" value="1"/>
</dbReference>
<dbReference type="PROSITE" id="PS51649">
    <property type="entry name" value="NPH3"/>
    <property type="match status" value="1"/>
</dbReference>
<accession>A0A1R3HQ64</accession>
<keyword evidence="2" id="KW-0833">Ubl conjugation pathway</keyword>
<sequence length="633" mass="70491">MAFLRLGSKSEVFHRDGYSWICTSGLPSDVTINIGELSFHLHKFPLLSRSGLLEKLIEESSNDDDGSSCSLRLDDLPGGAKAFEVISKFCYGVKIDLTALNVVSIRCAAEYLKMTDEYGDGNLVMQTESFFNEVLGNWADSIRALETCEEVMPYAEQLHIVSRCIDSLSLKACADPSLFNWPLPGRESKPSPDSGLWNGISTATRPQPTGEDWWYEDVSFLSLPLYKRLILAIEAKGMRPESIAASVVHYARRYLPLMNRQSSFDDTNHLNPGTAISNPSEADQRALLEEIVGLLPNKKGVTSTKFLIRLLRTGMVLHLSPSCRENLERKVGAQLDQAALVDLLIPNMGYSETLYDIDCVQRILDHFMLAEQAAAMATPPCIVEEGQLVSGPDALSTPMTMVATLMDGFLAEVAPDVNFKLPKFEALAATIPDYARPLDDGLYHAIDVYLKAHPWVTDIEREQLCRLMNCQKLSLEASTHAAQNERLPLRVIVQVLFFEQLRLRTSISSWFFVPENLENSQNHSGNIGLLKNEGSHPIESAQDCAAGGEGDVKNRVSELEKECLSMKEELQKLVKTKRSWKSFTRRLGFNKKSHSCCPKGSKPTNLRAQTSSVNRQQQNHENIEVVPGPLKVN</sequence>
<comment type="pathway">
    <text evidence="1">Protein modification; protein ubiquitination.</text>
</comment>
<reference evidence="7 8" key="1">
    <citation type="submission" date="2013-09" db="EMBL/GenBank/DDBJ databases">
        <title>Corchorus capsularis genome sequencing.</title>
        <authorList>
            <person name="Alam M."/>
            <person name="Haque M.S."/>
            <person name="Islam M.S."/>
            <person name="Emdad E.M."/>
            <person name="Islam M.M."/>
            <person name="Ahmed B."/>
            <person name="Halim A."/>
            <person name="Hossen Q.M.M."/>
            <person name="Hossain M.Z."/>
            <person name="Ahmed R."/>
            <person name="Khan M.M."/>
            <person name="Islam R."/>
            <person name="Rashid M.M."/>
            <person name="Khan S.A."/>
            <person name="Rahman M.S."/>
            <person name="Alam M."/>
        </authorList>
    </citation>
    <scope>NUCLEOTIDE SEQUENCE [LARGE SCALE GENOMIC DNA]</scope>
    <source>
        <strain evidence="8">cv. CVL-1</strain>
        <tissue evidence="7">Whole seedling</tissue>
    </source>
</reference>
<dbReference type="EMBL" id="AWWV01011419">
    <property type="protein sequence ID" value="OMO72488.1"/>
    <property type="molecule type" value="Genomic_DNA"/>
</dbReference>
<evidence type="ECO:0000256" key="1">
    <source>
        <dbReference type="ARBA" id="ARBA00004906"/>
    </source>
</evidence>
<dbReference type="PROSITE" id="PS50097">
    <property type="entry name" value="BTB"/>
    <property type="match status" value="1"/>
</dbReference>
<organism evidence="7 8">
    <name type="scientific">Corchorus capsularis</name>
    <name type="common">Jute</name>
    <dbReference type="NCBI Taxonomy" id="210143"/>
    <lineage>
        <taxon>Eukaryota</taxon>
        <taxon>Viridiplantae</taxon>
        <taxon>Streptophyta</taxon>
        <taxon>Embryophyta</taxon>
        <taxon>Tracheophyta</taxon>
        <taxon>Spermatophyta</taxon>
        <taxon>Magnoliopsida</taxon>
        <taxon>eudicotyledons</taxon>
        <taxon>Gunneridae</taxon>
        <taxon>Pentapetalae</taxon>
        <taxon>rosids</taxon>
        <taxon>malvids</taxon>
        <taxon>Malvales</taxon>
        <taxon>Malvaceae</taxon>
        <taxon>Grewioideae</taxon>
        <taxon>Apeibeae</taxon>
        <taxon>Corchorus</taxon>
    </lineage>
</organism>
<dbReference type="SUPFAM" id="SSF54695">
    <property type="entry name" value="POZ domain"/>
    <property type="match status" value="1"/>
</dbReference>
<comment type="similarity">
    <text evidence="3">Belongs to the NPH3 family.</text>
</comment>
<dbReference type="PANTHER" id="PTHR32370">
    <property type="entry name" value="OS12G0117600 PROTEIN"/>
    <property type="match status" value="1"/>
</dbReference>
<evidence type="ECO:0000256" key="3">
    <source>
        <dbReference type="PROSITE-ProRule" id="PRU00982"/>
    </source>
</evidence>
<evidence type="ECO:0000259" key="5">
    <source>
        <dbReference type="PROSITE" id="PS50097"/>
    </source>
</evidence>
<dbReference type="Proteomes" id="UP000188268">
    <property type="component" value="Unassembled WGS sequence"/>
</dbReference>
<dbReference type="Pfam" id="PF00651">
    <property type="entry name" value="BTB"/>
    <property type="match status" value="1"/>
</dbReference>
<evidence type="ECO:0000256" key="4">
    <source>
        <dbReference type="SAM" id="MobiDB-lite"/>
    </source>
</evidence>
<dbReference type="InterPro" id="IPR011333">
    <property type="entry name" value="SKP1/BTB/POZ_sf"/>
</dbReference>
<dbReference type="OMA" id="CSGMDWW"/>
<dbReference type="InterPro" id="IPR043454">
    <property type="entry name" value="NPH3/RPT2-like"/>
</dbReference>